<sequence length="164" mass="18255">MYIGQGTFDDVPLSMLFPQLSATGIESLQRSAHSVAAAQSEVASKGWDWFPEHAVFTGPQCRTQVILLLCDIRPSGPGDWLEFQLQVGWTDQGRHEVTALVNVGCWCESDHSTHDGDVLKFAVGDEISLPHAFEACAERMTGWLADPRDADFWRAREDLPARRL</sequence>
<dbReference type="EMBL" id="CP115450">
    <property type="protein sequence ID" value="WBP91321.1"/>
    <property type="molecule type" value="Genomic_DNA"/>
</dbReference>
<evidence type="ECO:0000313" key="1">
    <source>
        <dbReference type="EMBL" id="WBP91321.1"/>
    </source>
</evidence>
<organism evidence="1 2">
    <name type="scientific">Kitasatospora cathayae</name>
    <dbReference type="NCBI Taxonomy" id="3004092"/>
    <lineage>
        <taxon>Bacteria</taxon>
        <taxon>Bacillati</taxon>
        <taxon>Actinomycetota</taxon>
        <taxon>Actinomycetes</taxon>
        <taxon>Kitasatosporales</taxon>
        <taxon>Streptomycetaceae</taxon>
        <taxon>Kitasatospora</taxon>
    </lineage>
</organism>
<name>A0ABY7QF01_9ACTN</name>
<dbReference type="RefSeq" id="WP_270150589.1">
    <property type="nucleotide sequence ID" value="NZ_CP115450.1"/>
</dbReference>
<reference evidence="2" key="1">
    <citation type="submission" date="2022-12" db="EMBL/GenBank/DDBJ databases">
        <authorList>
            <person name="Mo P."/>
        </authorList>
    </citation>
    <scope>NUCLEOTIDE SEQUENCE [LARGE SCALE GENOMIC DNA]</scope>
    <source>
        <strain evidence="2">HUAS 3-15</strain>
    </source>
</reference>
<protein>
    <recommendedName>
        <fullName evidence="3">DUF985 domain-containing protein</fullName>
    </recommendedName>
</protein>
<dbReference type="Proteomes" id="UP001212821">
    <property type="component" value="Chromosome"/>
</dbReference>
<accession>A0ABY7QF01</accession>
<proteinExistence type="predicted"/>
<evidence type="ECO:0008006" key="3">
    <source>
        <dbReference type="Google" id="ProtNLM"/>
    </source>
</evidence>
<keyword evidence="2" id="KW-1185">Reference proteome</keyword>
<gene>
    <name evidence="1" type="ORF">O1G21_39190</name>
</gene>
<evidence type="ECO:0000313" key="2">
    <source>
        <dbReference type="Proteomes" id="UP001212821"/>
    </source>
</evidence>